<reference evidence="10" key="3">
    <citation type="journal article" date="2013" name="Genome Biol. Evol.">
        <title>Strikingly bacteria-like and gene-rich mitochondrial genomes throughout jakobid protists.</title>
        <authorList>
            <person name="Burger G."/>
            <person name="Gray M.W."/>
            <person name="Forget L."/>
            <person name="Lang B.F."/>
        </authorList>
    </citation>
    <scope>NUCLEOTIDE SEQUENCE</scope>
    <source>
        <strain evidence="10">ATCC 50634</strain>
    </source>
</reference>
<feature type="domain" description="RNA-binding S4" evidence="8">
    <location>
        <begin position="133"/>
        <end position="194"/>
    </location>
</feature>
<geneLocation type="mitochondrion" evidence="10"/>
<dbReference type="AlphaFoldDB" id="M4QBU7"/>
<name>M4QBU7_HISAR</name>
<evidence type="ECO:0000259" key="9">
    <source>
        <dbReference type="SMART" id="SM01390"/>
    </source>
</evidence>
<accession>M4QBU7</accession>
<evidence type="ECO:0000256" key="4">
    <source>
        <dbReference type="ARBA" id="ARBA00022980"/>
    </source>
</evidence>
<keyword evidence="5 7" id="KW-0687">Ribonucleoprotein</keyword>
<keyword evidence="3 6" id="KW-0694">RNA-binding</keyword>
<dbReference type="GO" id="GO:0019843">
    <property type="term" value="F:rRNA binding"/>
    <property type="evidence" value="ECO:0007669"/>
    <property type="project" value="UniProtKB-KW"/>
</dbReference>
<dbReference type="InterPro" id="IPR018079">
    <property type="entry name" value="Ribosomal_uS4_CS"/>
</dbReference>
<dbReference type="Pfam" id="PF00163">
    <property type="entry name" value="Ribosomal_S4"/>
    <property type="match status" value="1"/>
</dbReference>
<dbReference type="InterPro" id="IPR022801">
    <property type="entry name" value="Ribosomal_uS4"/>
</dbReference>
<keyword evidence="10" id="KW-0496">Mitochondrion</keyword>
<dbReference type="InterPro" id="IPR002942">
    <property type="entry name" value="S4_RNA-bd"/>
</dbReference>
<dbReference type="NCBIfam" id="NF003717">
    <property type="entry name" value="PRK05327.1"/>
    <property type="match status" value="1"/>
</dbReference>
<evidence type="ECO:0000313" key="10">
    <source>
        <dbReference type="EMBL" id="AGH24064.1"/>
    </source>
</evidence>
<organism evidence="10">
    <name type="scientific">Histiona aroides</name>
    <name type="common">Flagellate</name>
    <dbReference type="NCBI Taxonomy" id="392300"/>
    <lineage>
        <taxon>Eukaryota</taxon>
        <taxon>Discoba</taxon>
        <taxon>Jakobida</taxon>
        <taxon>Histionina</taxon>
        <taxon>Histionidae</taxon>
        <taxon>Histiona</taxon>
    </lineage>
</organism>
<evidence type="ECO:0000256" key="3">
    <source>
        <dbReference type="ARBA" id="ARBA00022884"/>
    </source>
</evidence>
<reference evidence="10" key="2">
    <citation type="journal article" date="2006" name="RNA">
        <title>Hybrid E. coli--Mitochondrial ribonuclease P RNAs are catalytically active.</title>
        <authorList>
            <person name="Seif E."/>
            <person name="Cadieux A."/>
            <person name="Lang B.F."/>
        </authorList>
    </citation>
    <scope>NUCLEOTIDE SEQUENCE</scope>
    <source>
        <strain evidence="10">ATCC 50634</strain>
    </source>
</reference>
<dbReference type="SUPFAM" id="SSF55174">
    <property type="entry name" value="Alpha-L RNA-binding motif"/>
    <property type="match status" value="1"/>
</dbReference>
<dbReference type="InterPro" id="IPR001912">
    <property type="entry name" value="Ribosomal_uS4_N"/>
</dbReference>
<dbReference type="CDD" id="cd00165">
    <property type="entry name" value="S4"/>
    <property type="match status" value="1"/>
</dbReference>
<evidence type="ECO:0000256" key="1">
    <source>
        <dbReference type="ARBA" id="ARBA00007465"/>
    </source>
</evidence>
<gene>
    <name evidence="10" type="primary">rps4</name>
</gene>
<dbReference type="InterPro" id="IPR036986">
    <property type="entry name" value="S4_RNA-bd_sf"/>
</dbReference>
<dbReference type="GO" id="GO:0042274">
    <property type="term" value="P:ribosomal small subunit biogenesis"/>
    <property type="evidence" value="ECO:0007669"/>
    <property type="project" value="TreeGrafter"/>
</dbReference>
<dbReference type="GeneID" id="16029368"/>
<evidence type="ECO:0000256" key="2">
    <source>
        <dbReference type="ARBA" id="ARBA00022730"/>
    </source>
</evidence>
<dbReference type="SMART" id="SM01390">
    <property type="entry name" value="Ribosomal_S4"/>
    <property type="match status" value="1"/>
</dbReference>
<evidence type="ECO:0000256" key="7">
    <source>
        <dbReference type="RuleBase" id="RU003699"/>
    </source>
</evidence>
<evidence type="ECO:0000259" key="8">
    <source>
        <dbReference type="SMART" id="SM00363"/>
    </source>
</evidence>
<dbReference type="PROSITE" id="PS00632">
    <property type="entry name" value="RIBOSOMAL_S4"/>
    <property type="match status" value="1"/>
</dbReference>
<dbReference type="GO" id="GO:0003735">
    <property type="term" value="F:structural constituent of ribosome"/>
    <property type="evidence" value="ECO:0007669"/>
    <property type="project" value="TreeGrafter"/>
</dbReference>
<dbReference type="GO" id="GO:0015935">
    <property type="term" value="C:small ribosomal subunit"/>
    <property type="evidence" value="ECO:0007669"/>
    <property type="project" value="TreeGrafter"/>
</dbReference>
<evidence type="ECO:0000256" key="5">
    <source>
        <dbReference type="ARBA" id="ARBA00023274"/>
    </source>
</evidence>
<evidence type="ECO:0000256" key="6">
    <source>
        <dbReference type="PROSITE-ProRule" id="PRU00182"/>
    </source>
</evidence>
<dbReference type="SMART" id="SM00363">
    <property type="entry name" value="S4"/>
    <property type="match status" value="1"/>
</dbReference>
<dbReference type="Gene3D" id="3.10.290.10">
    <property type="entry name" value="RNA-binding S4 domain"/>
    <property type="match status" value="1"/>
</dbReference>
<keyword evidence="2 6" id="KW-0699">rRNA-binding</keyword>
<reference evidence="10" key="1">
    <citation type="journal article" date="2004" name="RNA">
        <title>Mitochondrial 3' tRNA editing in the jakobid Seculamonas ecuadoriensis: a novel mechanism and implications for tRNA processing.</title>
        <authorList>
            <person name="Leigh J."/>
            <person name="Lang B.F."/>
        </authorList>
    </citation>
    <scope>NUCLEOTIDE SEQUENCE</scope>
    <source>
        <strain evidence="10">ATCC 50634</strain>
    </source>
</reference>
<feature type="domain" description="Small ribosomal subunit protein uS4 N-terminal" evidence="9">
    <location>
        <begin position="75"/>
        <end position="132"/>
    </location>
</feature>
<dbReference type="PROSITE" id="PS50889">
    <property type="entry name" value="S4"/>
    <property type="match status" value="1"/>
</dbReference>
<dbReference type="PANTHER" id="PTHR11831:SF4">
    <property type="entry name" value="SMALL RIBOSOMAL SUBUNIT PROTEIN US4M"/>
    <property type="match status" value="1"/>
</dbReference>
<dbReference type="PANTHER" id="PTHR11831">
    <property type="entry name" value="30S 40S RIBOSOMAL PROTEIN"/>
    <property type="match status" value="1"/>
</dbReference>
<protein>
    <submittedName>
        <fullName evidence="10">Ribosomal protein S4</fullName>
    </submittedName>
</protein>
<dbReference type="Gene3D" id="1.10.1050.10">
    <property type="entry name" value="Ribosomal Protein S4 Delta 41, Chain A, domain 1"/>
    <property type="match status" value="1"/>
</dbReference>
<sequence length="248" mass="29268">MTKRVASKKKVYLQLGTNIWGKASYIWKGSHKDKWKNTPGEHKKKHRSLERISPLTRGDTINEMAKVGYLVSKPNYKVKLSYYEPKYASQLKEKQKFRAFYANTTERQLVNYYSKAKGYKGRVGDSLIKLMEKRLDTALYRAHIAHSMYQARQLINHCHVYVNDRVQPIASYSLQAGDIVQIRGVHESIIKQYNWNLMRAANSNVFKHCPYIEVDYRTMTFIYLYTPNIQEVHYSFPLDMNKVIRHYV</sequence>
<comment type="similarity">
    <text evidence="1 7">Belongs to the universal ribosomal protein uS4 family.</text>
</comment>
<dbReference type="RefSeq" id="YP_007890570.1">
    <property type="nucleotide sequence ID" value="NC_021125.1"/>
</dbReference>
<keyword evidence="4 7" id="KW-0689">Ribosomal protein</keyword>
<dbReference type="Pfam" id="PF01479">
    <property type="entry name" value="S4"/>
    <property type="match status" value="1"/>
</dbReference>
<dbReference type="EMBL" id="KC353353">
    <property type="protein sequence ID" value="AGH24064.1"/>
    <property type="molecule type" value="Genomic_DNA"/>
</dbReference>
<proteinExistence type="inferred from homology"/>